<dbReference type="Gene3D" id="2.60.40.2070">
    <property type="match status" value="1"/>
</dbReference>
<dbReference type="RefSeq" id="WP_095444717.1">
    <property type="nucleotide sequence ID" value="NZ_CP022603.1"/>
</dbReference>
<dbReference type="PANTHER" id="PTHR30451:SF5">
    <property type="entry name" value="SLR0019 PROTEIN"/>
    <property type="match status" value="1"/>
</dbReference>
<comment type="subcellular location">
    <subcellularLocation>
        <location evidence="1">Cell outer membrane</location>
        <topology evidence="1">Multi-pass membrane protein</topology>
    </subcellularLocation>
</comment>
<evidence type="ECO:0000313" key="4">
    <source>
        <dbReference type="EMBL" id="ASV83825.1"/>
    </source>
</evidence>
<dbReference type="InterPro" id="IPR025949">
    <property type="entry name" value="PapC-like_C"/>
</dbReference>
<feature type="domain" description="PapC-like C-terminal" evidence="3">
    <location>
        <begin position="734"/>
        <end position="795"/>
    </location>
</feature>
<dbReference type="InterPro" id="IPR042186">
    <property type="entry name" value="FimD_plug_dom"/>
</dbReference>
<dbReference type="Pfam" id="PF13953">
    <property type="entry name" value="PapC_C"/>
    <property type="match status" value="1"/>
</dbReference>
<dbReference type="AlphaFoldDB" id="A0A248UAR7"/>
<dbReference type="OrthoDB" id="8587at2"/>
<protein>
    <submittedName>
        <fullName evidence="4">PapC C-terminal domain protein</fullName>
    </submittedName>
</protein>
<dbReference type="InterPro" id="IPR043142">
    <property type="entry name" value="PapC-like_C_sf"/>
</dbReference>
<dbReference type="EMBL" id="CP022603">
    <property type="protein sequence ID" value="ASV83825.1"/>
    <property type="molecule type" value="Genomic_DNA"/>
</dbReference>
<keyword evidence="1" id="KW-0998">Cell outer membrane</keyword>
<name>A0A248UAR7_9HYPH</name>
<feature type="signal peptide" evidence="2">
    <location>
        <begin position="1"/>
        <end position="29"/>
    </location>
</feature>
<proteinExistence type="inferred from homology"/>
<dbReference type="PROSITE" id="PS01151">
    <property type="entry name" value="FIMBRIAL_USHER"/>
    <property type="match status" value="1"/>
</dbReference>
<evidence type="ECO:0000256" key="2">
    <source>
        <dbReference type="SAM" id="SignalP"/>
    </source>
</evidence>
<dbReference type="KEGG" id="och:CES85_4608"/>
<dbReference type="Gene3D" id="2.60.40.3110">
    <property type="match status" value="1"/>
</dbReference>
<keyword evidence="2" id="KW-0732">Signal</keyword>
<evidence type="ECO:0000259" key="3">
    <source>
        <dbReference type="Pfam" id="PF13953"/>
    </source>
</evidence>
<evidence type="ECO:0000256" key="1">
    <source>
        <dbReference type="RuleBase" id="RU003884"/>
    </source>
</evidence>
<dbReference type="Pfam" id="PF00577">
    <property type="entry name" value="Usher"/>
    <property type="match status" value="1"/>
</dbReference>
<feature type="chain" id="PRO_5012512726" evidence="2">
    <location>
        <begin position="30"/>
        <end position="813"/>
    </location>
</feature>
<dbReference type="Proteomes" id="UP000215256">
    <property type="component" value="Chromosome 2"/>
</dbReference>
<sequence length="813" mass="87035">MRKRTSGAVDLAVLTIACLTIFSAFPKAAAQDLPPPSAGIVSPDDEFQELQLEVFVNGSSSELIAAFRQTPDGLLLIESQQLKNVGIKPAKEATREDGWVDIGRLPGVVATYDEENQTVSFDAMEDSRAARIIDAQADETLQASEEEEPVVTSNLGGLINYTVYGSTGGSKWDDLTSFQGVSSLLEGRLFGPYGVLTSSQILSSSDAANFGSTRLDTRWSYSDPTRLMTYNVGDIISGGLSWTRPTRLGGIQIRRNFTLRPDLVTMPLPELSGSAAVPSTIDVYVDNAQRASRSVPSGPFSITNLPIITGAGTARLVVRDALGRETVSETPFYASSDLLAKGLADFSAEIGFARRYYGVESNNYDERPIGSATLRYGLTNNFTIEAHAEGAENFYNAGAGSVFNVGTFGVGSVAASSSRFGDETGYQVAASLEAELWNIKFFARTQRTFGDFNDMASVTADIARFGLPSTLYNAKPPRSLDQASIALPPIFENLNLNFSYAQLETANFDKSRIVSMTATKPIGQKGNVFFSTFTDLERKGSFGVFAGLSWMMDGNITASTGISSDDTGTSVTADLMKSEQPVVGSTGWRVRGSYGQNDIIAASGSYRSSIGRAEAGVEKFNDSVRGTAQFEGAIIVAGGGAFLANRVSDAFSVVDVGAPDVEVFYENRPIGKTNKRGKLLVSDLRSYEDNAISIDPSNLPLDASVSTTRQVVRPSDRSGAVVDFNVSADTRPALITIRNEAGDYIQTGASAQLNDDETTIVGYDGQVYAENIAETNTLIIRQSNGENCTVTFTAPAKANERTTIPDAVCRKDP</sequence>
<keyword evidence="1" id="KW-0472">Membrane</keyword>
<gene>
    <name evidence="4" type="ORF">CES85_4608</name>
</gene>
<comment type="similarity">
    <text evidence="1">Belongs to the fimbrial export usher family.</text>
</comment>
<reference evidence="4 5" key="1">
    <citation type="submission" date="2017-07" db="EMBL/GenBank/DDBJ databases">
        <title>Phylogenetic study on the rhizospheric bacterium Ochrobactrum sp. A44.</title>
        <authorList>
            <person name="Krzyzanowska D.M."/>
            <person name="Ossowicki A."/>
            <person name="Rajewska M."/>
            <person name="Maciag T."/>
            <person name="Kaczynski Z."/>
            <person name="Czerwicka M."/>
            <person name="Jafra S."/>
        </authorList>
    </citation>
    <scope>NUCLEOTIDE SEQUENCE [LARGE SCALE GENOMIC DNA]</scope>
    <source>
        <strain evidence="4 5">A44</strain>
    </source>
</reference>
<keyword evidence="1" id="KW-0813">Transport</keyword>
<dbReference type="InterPro" id="IPR000015">
    <property type="entry name" value="Fimb_usher"/>
</dbReference>
<dbReference type="PANTHER" id="PTHR30451">
    <property type="entry name" value="OUTER MEMBRANE USHER PROTEIN"/>
    <property type="match status" value="1"/>
</dbReference>
<keyword evidence="1" id="KW-1029">Fimbrium biogenesis</keyword>
<keyword evidence="1" id="KW-0812">Transmembrane</keyword>
<dbReference type="InterPro" id="IPR018030">
    <property type="entry name" value="Fimbrial_membr_usher_CS"/>
</dbReference>
<dbReference type="GO" id="GO:0009297">
    <property type="term" value="P:pilus assembly"/>
    <property type="evidence" value="ECO:0007669"/>
    <property type="project" value="InterPro"/>
</dbReference>
<dbReference type="Gene3D" id="2.60.40.2610">
    <property type="entry name" value="Outer membrane usher protein FimD, plug domain"/>
    <property type="match status" value="1"/>
</dbReference>
<organism evidence="4 5">
    <name type="scientific">Ochrobactrum quorumnocens</name>
    <dbReference type="NCBI Taxonomy" id="271865"/>
    <lineage>
        <taxon>Bacteria</taxon>
        <taxon>Pseudomonadati</taxon>
        <taxon>Pseudomonadota</taxon>
        <taxon>Alphaproteobacteria</taxon>
        <taxon>Hyphomicrobiales</taxon>
        <taxon>Brucellaceae</taxon>
        <taxon>Brucella/Ochrobactrum group</taxon>
        <taxon>Ochrobactrum</taxon>
    </lineage>
</organism>
<dbReference type="GO" id="GO:0009279">
    <property type="term" value="C:cell outer membrane"/>
    <property type="evidence" value="ECO:0007669"/>
    <property type="project" value="UniProtKB-SubCell"/>
</dbReference>
<accession>A0A248UAR7</accession>
<dbReference type="GO" id="GO:0015473">
    <property type="term" value="F:fimbrial usher porin activity"/>
    <property type="evidence" value="ECO:0007669"/>
    <property type="project" value="InterPro"/>
</dbReference>
<evidence type="ECO:0000313" key="5">
    <source>
        <dbReference type="Proteomes" id="UP000215256"/>
    </source>
</evidence>